<protein>
    <recommendedName>
        <fullName evidence="2">DUF4861 domain-containing protein</fullName>
    </recommendedName>
</protein>
<dbReference type="EMBL" id="UOFM01000507">
    <property type="protein sequence ID" value="VAW83022.1"/>
    <property type="molecule type" value="Genomic_DNA"/>
</dbReference>
<dbReference type="AlphaFoldDB" id="A0A3B0Z635"/>
<evidence type="ECO:0008006" key="2">
    <source>
        <dbReference type="Google" id="ProtNLM"/>
    </source>
</evidence>
<name>A0A3B0Z635_9ZZZZ</name>
<evidence type="ECO:0000313" key="1">
    <source>
        <dbReference type="EMBL" id="VAW83022.1"/>
    </source>
</evidence>
<gene>
    <name evidence="1" type="ORF">MNBD_GAMMA14-769</name>
</gene>
<sequence length="417" mass="46563">MKHFITIIMGAYLVGLNLTAGAVAMARSTAWPVTNCGSSDALAVVAADKLPALLGKPIQKITLLHYRDQQLSPITVQIDQRDADGRYLLDEVSASGNPIPVLKPDDEIVFRLADYAARRPPAVANTEQVSLIEIEVNDAQHGQTGWVYAGLSDSTENVPTRKLIRYGPTTDSVETGTYNIGFSRQHPFLIDSFHWRLATNRWSPNVLDAMKIRHQGSMFGFISFRRTANDYSSRLTRVKTGPLRVIRRTENRVRILWKLKTPALYIDYVMMPDSFIMDTVVDIPFNLGLFFSDVETLTTVDWRNAPGLPELTIRSPGTSSSLVVDGQMSDEEAQFNTVSDTRLSVHSAWGSVFLNLDIPDDFPIQPWLYLNDQADVADPPENQAGQFGNVGYRTTGWENIDTEVHHLKVTTCMTAHH</sequence>
<accession>A0A3B0Z635</accession>
<organism evidence="1">
    <name type="scientific">hydrothermal vent metagenome</name>
    <dbReference type="NCBI Taxonomy" id="652676"/>
    <lineage>
        <taxon>unclassified sequences</taxon>
        <taxon>metagenomes</taxon>
        <taxon>ecological metagenomes</taxon>
    </lineage>
</organism>
<proteinExistence type="predicted"/>
<reference evidence="1" key="1">
    <citation type="submission" date="2018-06" db="EMBL/GenBank/DDBJ databases">
        <authorList>
            <person name="Zhirakovskaya E."/>
        </authorList>
    </citation>
    <scope>NUCLEOTIDE SEQUENCE</scope>
</reference>